<keyword evidence="5" id="KW-1185">Reference proteome</keyword>
<feature type="chain" id="PRO_5047403418" description="Threonylcarbamoyl-AMP synthase" evidence="2">
    <location>
        <begin position="27"/>
        <end position="267"/>
    </location>
</feature>
<dbReference type="PANTHER" id="PTHR42828">
    <property type="entry name" value="DHBP SYNTHASE RIBB-LIKE ALPHA/BETA DOMAIN-CONTAINING PROTEIN"/>
    <property type="match status" value="1"/>
</dbReference>
<dbReference type="NCBIfam" id="TIGR00057">
    <property type="entry name" value="L-threonylcarbamoyladenylate synthase"/>
    <property type="match status" value="1"/>
</dbReference>
<reference evidence="4 5" key="1">
    <citation type="submission" date="2024-03" db="EMBL/GenBank/DDBJ databases">
        <title>Aureococcus anophagefferens CCMP1851 and Kratosvirus quantuckense: Draft genome of a second virus-susceptible host strain in the model system.</title>
        <authorList>
            <person name="Chase E."/>
            <person name="Truchon A.R."/>
            <person name="Schepens W."/>
            <person name="Wilhelm S.W."/>
        </authorList>
    </citation>
    <scope>NUCLEOTIDE SEQUENCE [LARGE SCALE GENOMIC DNA]</scope>
    <source>
        <strain evidence="4 5">CCMP1851</strain>
    </source>
</reference>
<dbReference type="Pfam" id="PF01300">
    <property type="entry name" value="Sua5_yciO_yrdC"/>
    <property type="match status" value="1"/>
</dbReference>
<dbReference type="PROSITE" id="PS51163">
    <property type="entry name" value="YRDC"/>
    <property type="match status" value="1"/>
</dbReference>
<feature type="signal peptide" evidence="2">
    <location>
        <begin position="1"/>
        <end position="26"/>
    </location>
</feature>
<dbReference type="InterPro" id="IPR006070">
    <property type="entry name" value="Sua5-like_dom"/>
</dbReference>
<protein>
    <recommendedName>
        <fullName evidence="1">Threonylcarbamoyl-AMP synthase</fullName>
    </recommendedName>
</protein>
<dbReference type="InterPro" id="IPR017945">
    <property type="entry name" value="DHBP_synth_RibB-like_a/b_dom"/>
</dbReference>
<evidence type="ECO:0000313" key="5">
    <source>
        <dbReference type="Proteomes" id="UP001363151"/>
    </source>
</evidence>
<evidence type="ECO:0000313" key="4">
    <source>
        <dbReference type="EMBL" id="KAK7248830.1"/>
    </source>
</evidence>
<dbReference type="SUPFAM" id="SSF55821">
    <property type="entry name" value="YrdC/RibB"/>
    <property type="match status" value="1"/>
</dbReference>
<dbReference type="PANTHER" id="PTHR42828:SF3">
    <property type="entry name" value="THREONYLCARBAMOYL-AMP SYNTHASE"/>
    <property type="match status" value="1"/>
</dbReference>
<dbReference type="Proteomes" id="UP001363151">
    <property type="component" value="Unassembled WGS sequence"/>
</dbReference>
<evidence type="ECO:0000256" key="1">
    <source>
        <dbReference type="ARBA" id="ARBA00015492"/>
    </source>
</evidence>
<accession>A0ABR1G6P9</accession>
<feature type="domain" description="YrdC-like" evidence="3">
    <location>
        <begin position="66"/>
        <end position="263"/>
    </location>
</feature>
<gene>
    <name evidence="4" type="ORF">SO694_00042038</name>
</gene>
<dbReference type="InterPro" id="IPR052532">
    <property type="entry name" value="SUA5_domain"/>
</dbReference>
<evidence type="ECO:0000259" key="3">
    <source>
        <dbReference type="PROSITE" id="PS51163"/>
    </source>
</evidence>
<comment type="caution">
    <text evidence="4">The sequence shown here is derived from an EMBL/GenBank/DDBJ whole genome shotgun (WGS) entry which is preliminary data.</text>
</comment>
<organism evidence="4 5">
    <name type="scientific">Aureococcus anophagefferens</name>
    <name type="common">Harmful bloom alga</name>
    <dbReference type="NCBI Taxonomy" id="44056"/>
    <lineage>
        <taxon>Eukaryota</taxon>
        <taxon>Sar</taxon>
        <taxon>Stramenopiles</taxon>
        <taxon>Ochrophyta</taxon>
        <taxon>Pelagophyceae</taxon>
        <taxon>Pelagomonadales</taxon>
        <taxon>Pelagomonadaceae</taxon>
        <taxon>Aureococcus</taxon>
    </lineage>
</organism>
<dbReference type="EMBL" id="JBBJCI010000085">
    <property type="protein sequence ID" value="KAK7248830.1"/>
    <property type="molecule type" value="Genomic_DNA"/>
</dbReference>
<sequence>MGVRGRATDLRRASVLAALLVNAAHAYAPPATRRPRRAPGVTVAKYRGPKQEMDYLDVLADGSDAWRLDDDIIGTLNRGGVGVIPTDTSYSFVARVDSKAAVQRLLALKGDENRKKPLSLLCADLGTIDEYTRYTSKRTFKLLKAALPGPYTMILPASEALPRMIYKGGARRWKRDTVGVRIPDDPVCAHILSQVDGPLFCSSVPTSDDGDQLVCRLPLEGDAQTWCALVDFVVDAGARPIEGSTVYDLASDDAPAILREGLGPPVH</sequence>
<name>A0ABR1G6P9_AURAN</name>
<dbReference type="Gene3D" id="3.90.870.10">
    <property type="entry name" value="DHBP synthase"/>
    <property type="match status" value="1"/>
</dbReference>
<proteinExistence type="predicted"/>
<evidence type="ECO:0000256" key="2">
    <source>
        <dbReference type="SAM" id="SignalP"/>
    </source>
</evidence>
<keyword evidence="2" id="KW-0732">Signal</keyword>